<reference evidence="8 9" key="1">
    <citation type="submission" date="2016-01" db="EMBL/GenBank/DDBJ databases">
        <title>Genome sequence of the yeast Holleya sinecauda.</title>
        <authorList>
            <person name="Dietrich F.S."/>
        </authorList>
    </citation>
    <scope>NUCLEOTIDE SEQUENCE [LARGE SCALE GENOMIC DNA]</scope>
    <source>
        <strain evidence="8 9">ATCC 58844</strain>
    </source>
</reference>
<keyword evidence="4" id="KW-0233">DNA recombination</keyword>
<gene>
    <name evidence="8" type="ORF">AW171_hschr2492</name>
</gene>
<dbReference type="GO" id="GO:0033557">
    <property type="term" value="C:Slx1-Slx4 complex"/>
    <property type="evidence" value="ECO:0007669"/>
    <property type="project" value="InterPro"/>
</dbReference>
<evidence type="ECO:0000313" key="9">
    <source>
        <dbReference type="Proteomes" id="UP000243052"/>
    </source>
</evidence>
<keyword evidence="6" id="KW-0539">Nucleus</keyword>
<dbReference type="EMBL" id="CP014242">
    <property type="protein sequence ID" value="AMD18962.1"/>
    <property type="molecule type" value="Genomic_DNA"/>
</dbReference>
<dbReference type="AlphaFoldDB" id="A0A120K134"/>
<proteinExistence type="inferred from homology"/>
<dbReference type="Pfam" id="PF09494">
    <property type="entry name" value="Slx4"/>
    <property type="match status" value="1"/>
</dbReference>
<dbReference type="GeneID" id="28722158"/>
<dbReference type="GO" id="GO:0006310">
    <property type="term" value="P:DNA recombination"/>
    <property type="evidence" value="ECO:0007669"/>
    <property type="project" value="UniProtKB-KW"/>
</dbReference>
<protein>
    <recommendedName>
        <fullName evidence="7">Structure-specific endonuclease subunit SLX4</fullName>
    </recommendedName>
</protein>
<evidence type="ECO:0000313" key="8">
    <source>
        <dbReference type="EMBL" id="AMD18962.1"/>
    </source>
</evidence>
<organism evidence="8 9">
    <name type="scientific">Eremothecium sinecaudum</name>
    <dbReference type="NCBI Taxonomy" id="45286"/>
    <lineage>
        <taxon>Eukaryota</taxon>
        <taxon>Fungi</taxon>
        <taxon>Dikarya</taxon>
        <taxon>Ascomycota</taxon>
        <taxon>Saccharomycotina</taxon>
        <taxon>Saccharomycetes</taxon>
        <taxon>Saccharomycetales</taxon>
        <taxon>Saccharomycetaceae</taxon>
        <taxon>Eremothecium</taxon>
    </lineage>
</organism>
<evidence type="ECO:0000256" key="7">
    <source>
        <dbReference type="ARBA" id="ARBA00029496"/>
    </source>
</evidence>
<comment type="similarity">
    <text evidence="2">Belongs to the SLX4 family.</text>
</comment>
<dbReference type="GO" id="GO:0006260">
    <property type="term" value="P:DNA replication"/>
    <property type="evidence" value="ECO:0007669"/>
    <property type="project" value="InterPro"/>
</dbReference>
<dbReference type="OrthoDB" id="4066789at2759"/>
<evidence type="ECO:0000256" key="1">
    <source>
        <dbReference type="ARBA" id="ARBA00004123"/>
    </source>
</evidence>
<evidence type="ECO:0000256" key="2">
    <source>
        <dbReference type="ARBA" id="ARBA00006661"/>
    </source>
</evidence>
<dbReference type="STRING" id="45286.A0A120K134"/>
<dbReference type="RefSeq" id="XP_017985958.1">
    <property type="nucleotide sequence ID" value="XM_018130469.1"/>
</dbReference>
<evidence type="ECO:0000256" key="3">
    <source>
        <dbReference type="ARBA" id="ARBA00022763"/>
    </source>
</evidence>
<sequence length="512" mass="58368">MDFNKVQRNLNLLANDLSDSETLDAHELAETQTAAAFSDDEETKDRDVFLSTQVQARIDEAEESETIQKDFKKLLEDFTYERDRLEMTKTAASKKPRMANNPKVSKKANKRIRSITQHNTDKFKDQRLHGRAKHLVTMLSGKLNKVNSLMKAMQQDSVDQKYSIYDSEEWSNLVTLLRERLPKVTRSDINIVKNYVYGGELEEDPWYASQLPPNEVDIILGSGLDNVVYDNMEFISEQRNAVTLSQLLEDTSISSIPDSMDSGDRISITLSISSENEDEIIDPTKETFRVVPNITSPVKTSVGTDSPLRGLAANPNLQVPASRTTTVNELESIESLPSILESESFVVRMKLYHDQHIPDGFHTLGDEIIADSEDNEYTIAEMLPSEEEQVILSPQSSWPESVQQLRQSLKNIGIKVSRTKSQMLENYSSALENLSSQTDADRHNEIFSRLTTQLRSDPRFVSRVYCFEPFTLEELRTFFEFKDEFTKLLDDTVIREWADHNGVCIKNNVNNT</sequence>
<comment type="subcellular location">
    <subcellularLocation>
        <location evidence="1">Nucleus</location>
    </subcellularLocation>
</comment>
<evidence type="ECO:0000256" key="6">
    <source>
        <dbReference type="ARBA" id="ARBA00023242"/>
    </source>
</evidence>
<accession>A0A120K134</accession>
<name>A0A120K134_9SACH</name>
<keyword evidence="3" id="KW-0227">DNA damage</keyword>
<keyword evidence="9" id="KW-1185">Reference proteome</keyword>
<dbReference type="GO" id="GO:0006281">
    <property type="term" value="P:DNA repair"/>
    <property type="evidence" value="ECO:0007669"/>
    <property type="project" value="UniProtKB-KW"/>
</dbReference>
<keyword evidence="5" id="KW-0234">DNA repair</keyword>
<dbReference type="Proteomes" id="UP000243052">
    <property type="component" value="Chromosome ii"/>
</dbReference>
<evidence type="ECO:0000256" key="4">
    <source>
        <dbReference type="ARBA" id="ARBA00023172"/>
    </source>
</evidence>
<evidence type="ECO:0000256" key="5">
    <source>
        <dbReference type="ARBA" id="ARBA00023204"/>
    </source>
</evidence>
<dbReference type="InterPro" id="IPR018574">
    <property type="entry name" value="Structure-sp_endonuc_su_Slx4"/>
</dbReference>